<proteinExistence type="predicted"/>
<accession>A0A256G2K4</accession>
<name>A0A256G2K4_9HYPH</name>
<keyword evidence="2" id="KW-1185">Reference proteome</keyword>
<evidence type="ECO:0000313" key="1">
    <source>
        <dbReference type="EMBL" id="OYR21337.1"/>
    </source>
</evidence>
<dbReference type="EMBL" id="NNRM01000048">
    <property type="protein sequence ID" value="OYR21337.1"/>
    <property type="molecule type" value="Genomic_DNA"/>
</dbReference>
<comment type="caution">
    <text evidence="1">The sequence shown here is derived from an EMBL/GenBank/DDBJ whole genome shotgun (WGS) entry which is preliminary data.</text>
</comment>
<protein>
    <submittedName>
        <fullName evidence="1">Uncharacterized protein</fullName>
    </submittedName>
</protein>
<evidence type="ECO:0000313" key="2">
    <source>
        <dbReference type="Proteomes" id="UP000216188"/>
    </source>
</evidence>
<dbReference type="Proteomes" id="UP000216188">
    <property type="component" value="Unassembled WGS sequence"/>
</dbReference>
<reference evidence="1 2" key="1">
    <citation type="submission" date="2017-07" db="EMBL/GenBank/DDBJ databases">
        <title>Phylogenetic study on the rhizospheric bacterium Ochrobactrum sp. A44.</title>
        <authorList>
            <person name="Krzyzanowska D.M."/>
            <person name="Ossowicki A."/>
            <person name="Rajewska M."/>
            <person name="Maciag T."/>
            <person name="Kaczynski Z."/>
            <person name="Czerwicka M."/>
            <person name="Jafra S."/>
        </authorList>
    </citation>
    <scope>NUCLEOTIDE SEQUENCE [LARGE SCALE GENOMIC DNA]</scope>
    <source>
        <strain evidence="1 2">CCUG 30717</strain>
    </source>
</reference>
<gene>
    <name evidence="1" type="ORF">CEV34_4947</name>
</gene>
<organism evidence="1 2">
    <name type="scientific">Brucella pseudogrignonensis</name>
    <dbReference type="NCBI Taxonomy" id="419475"/>
    <lineage>
        <taxon>Bacteria</taxon>
        <taxon>Pseudomonadati</taxon>
        <taxon>Pseudomonadota</taxon>
        <taxon>Alphaproteobacteria</taxon>
        <taxon>Hyphomicrobiales</taxon>
        <taxon>Brucellaceae</taxon>
        <taxon>Brucella/Ochrobactrum group</taxon>
        <taxon>Brucella</taxon>
    </lineage>
</organism>
<sequence>MKTEASLIPINRDKYRYMQFLHSSYAKAALQTEVVKHHLKAADQ</sequence>
<dbReference type="AlphaFoldDB" id="A0A256G2K4"/>